<dbReference type="PRINTS" id="PR00344">
    <property type="entry name" value="BCTRLSENSOR"/>
</dbReference>
<feature type="domain" description="PAS" evidence="8">
    <location>
        <begin position="57"/>
        <end position="102"/>
    </location>
</feature>
<evidence type="ECO:0000256" key="6">
    <source>
        <dbReference type="SAM" id="MobiDB-lite"/>
    </source>
</evidence>
<name>A0A2D0MZM0_FLAN2</name>
<dbReference type="OrthoDB" id="9813151at2"/>
<proteinExistence type="predicted"/>
<dbReference type="InterPro" id="IPR003018">
    <property type="entry name" value="GAF"/>
</dbReference>
<feature type="region of interest" description="Disordered" evidence="6">
    <location>
        <begin position="1"/>
        <end position="28"/>
    </location>
</feature>
<dbReference type="PANTHER" id="PTHR43304">
    <property type="entry name" value="PHYTOCHROME-LIKE PROTEIN CPH1"/>
    <property type="match status" value="1"/>
</dbReference>
<dbReference type="CDD" id="cd00082">
    <property type="entry name" value="HisKA"/>
    <property type="match status" value="1"/>
</dbReference>
<evidence type="ECO:0000256" key="4">
    <source>
        <dbReference type="ARBA" id="ARBA00022679"/>
    </source>
</evidence>
<gene>
    <name evidence="10" type="ORF">CRP01_36225</name>
</gene>
<dbReference type="Gene3D" id="1.10.287.130">
    <property type="match status" value="1"/>
</dbReference>
<sequence>MDTEHRQTNSPSGDNDRERLSESLQGKDAKRMQLAAHVAKLGVFEWDMIEDKAFWENEQIFKIFGRSAEDGPLSGKDFVEDYLHPEDVNSLSDAIQSAIRSKDYLFFQCRIVPKSQNRPIWVEITGELECTEDGTPSRLIGFIRDITEIRRAEDKLRQAAEMNAFRIRLADGLRQMDDTEKIKSEAARLLGLELQADQVFYAQLGPGGEYAIVPENYYAQRSLPSVSGRQKIADHPHLFAIRQQQATIVDDIRVEKEIPETLHSWYHDLEIRAFVAYPLFRNNAPEAIFCITQAEPREWTEYHLELIRETAERMQTAIERVIAETSLRASEHQLRLITDTLPTMISYLDKDHHYRFVNRMYENWFNIRREDIVGRHAREILGESAYQAVFPYIKRVLSGEAFTFEQTFDYNNAGKRYVRVNFIPDEWEDGQVKGWYAMVQDFTERKAAEQRLIESEEQLKQMANAMPQVVWMTDAVGQIYYSNERSERLFGVSKDDTGWDMDSVTHPDEREATLAAWKKAVSKKSIFTYEHRLRMQDGSYCWHLCRGIPGLDQDGEIQKWYFTATDINKLKKAQQALATSEAYFRKLADAAPVFIWQSGINGEYYYFNKGWLAYTGRALEVKQGIGLNDLVHPDDRKRWQDIYQQSFEQRQAFEREFRLKKHDGTYRWMLDHGVPTFDLEGTFNGYVGSCIDVHERKTVQEQKDIFVRVGGHELRTPLTSMLGYLSLAKRSMDLSQPAGQFIQKSHESALRLRTLIQDFLDTYRMQQGDISYDMSELEFDQLVHRTIENIQSGYPRHSIRTEGQTGMTIHGDQNKLEKVIANLVNNAIKYSPDKDHIDLILRNEKGFARLTVKDYGIGINPQEIPDIFSRFHRAGNTGKTTGMGLGLFLVKQIIDHHKGKIEVSSTPQEGSSFTVSLPVS</sequence>
<dbReference type="AlphaFoldDB" id="A0A2D0MZM0"/>
<feature type="compositionally biased region" description="Basic and acidic residues" evidence="6">
    <location>
        <begin position="14"/>
        <end position="28"/>
    </location>
</feature>
<evidence type="ECO:0000313" key="10">
    <source>
        <dbReference type="EMBL" id="PHN01667.1"/>
    </source>
</evidence>
<evidence type="ECO:0000313" key="11">
    <source>
        <dbReference type="Proteomes" id="UP000223913"/>
    </source>
</evidence>
<dbReference type="SMART" id="SM00091">
    <property type="entry name" value="PAS"/>
    <property type="match status" value="4"/>
</dbReference>
<feature type="domain" description="PAS" evidence="8">
    <location>
        <begin position="330"/>
        <end position="400"/>
    </location>
</feature>
<dbReference type="InterPro" id="IPR005467">
    <property type="entry name" value="His_kinase_dom"/>
</dbReference>
<evidence type="ECO:0000259" key="8">
    <source>
        <dbReference type="PROSITE" id="PS50112"/>
    </source>
</evidence>
<dbReference type="FunFam" id="3.30.565.10:FF:000006">
    <property type="entry name" value="Sensor histidine kinase WalK"/>
    <property type="match status" value="1"/>
</dbReference>
<feature type="domain" description="PAS" evidence="8">
    <location>
        <begin position="455"/>
        <end position="524"/>
    </location>
</feature>
<comment type="catalytic activity">
    <reaction evidence="1">
        <text>ATP + protein L-histidine = ADP + protein N-phospho-L-histidine.</text>
        <dbReference type="EC" id="2.7.13.3"/>
    </reaction>
</comment>
<dbReference type="SMART" id="SM00086">
    <property type="entry name" value="PAC"/>
    <property type="match status" value="4"/>
</dbReference>
<dbReference type="Gene3D" id="3.30.450.40">
    <property type="match status" value="1"/>
</dbReference>
<comment type="caution">
    <text evidence="10">The sequence shown here is derived from an EMBL/GenBank/DDBJ whole genome shotgun (WGS) entry which is preliminary data.</text>
</comment>
<feature type="region of interest" description="Disordered" evidence="6">
    <location>
        <begin position="901"/>
        <end position="920"/>
    </location>
</feature>
<dbReference type="InterPro" id="IPR013656">
    <property type="entry name" value="PAS_4"/>
</dbReference>
<dbReference type="SUPFAM" id="SSF55874">
    <property type="entry name" value="ATPase domain of HSP90 chaperone/DNA topoisomerase II/histidine kinase"/>
    <property type="match status" value="1"/>
</dbReference>
<dbReference type="GO" id="GO:0000155">
    <property type="term" value="F:phosphorelay sensor kinase activity"/>
    <property type="evidence" value="ECO:0007669"/>
    <property type="project" value="InterPro"/>
</dbReference>
<feature type="domain" description="PAC" evidence="9">
    <location>
        <begin position="105"/>
        <end position="158"/>
    </location>
</feature>
<evidence type="ECO:0000259" key="9">
    <source>
        <dbReference type="PROSITE" id="PS50113"/>
    </source>
</evidence>
<dbReference type="Pfam" id="PF00512">
    <property type="entry name" value="HisKA"/>
    <property type="match status" value="1"/>
</dbReference>
<evidence type="ECO:0000256" key="2">
    <source>
        <dbReference type="ARBA" id="ARBA00012438"/>
    </source>
</evidence>
<dbReference type="Pfam" id="PF08448">
    <property type="entry name" value="PAS_4"/>
    <property type="match status" value="1"/>
</dbReference>
<dbReference type="SMART" id="SM00388">
    <property type="entry name" value="HisKA"/>
    <property type="match status" value="1"/>
</dbReference>
<feature type="domain" description="Histidine kinase" evidence="7">
    <location>
        <begin position="709"/>
        <end position="920"/>
    </location>
</feature>
<evidence type="ECO:0000256" key="3">
    <source>
        <dbReference type="ARBA" id="ARBA00022553"/>
    </source>
</evidence>
<dbReference type="Gene3D" id="3.30.450.20">
    <property type="entry name" value="PAS domain"/>
    <property type="match status" value="4"/>
</dbReference>
<dbReference type="EMBL" id="PDUD01000051">
    <property type="protein sequence ID" value="PHN01667.1"/>
    <property type="molecule type" value="Genomic_DNA"/>
</dbReference>
<dbReference type="InterPro" id="IPR036890">
    <property type="entry name" value="HATPase_C_sf"/>
</dbReference>
<dbReference type="InterPro" id="IPR001610">
    <property type="entry name" value="PAC"/>
</dbReference>
<dbReference type="RefSeq" id="WP_099154980.1">
    <property type="nucleotide sequence ID" value="NZ_PDUD01000051.1"/>
</dbReference>
<dbReference type="PROSITE" id="PS50112">
    <property type="entry name" value="PAS"/>
    <property type="match status" value="4"/>
</dbReference>
<dbReference type="Proteomes" id="UP000223913">
    <property type="component" value="Unassembled WGS sequence"/>
</dbReference>
<evidence type="ECO:0000259" key="7">
    <source>
        <dbReference type="PROSITE" id="PS50109"/>
    </source>
</evidence>
<dbReference type="InterPro" id="IPR036097">
    <property type="entry name" value="HisK_dim/P_sf"/>
</dbReference>
<dbReference type="PROSITE" id="PS50109">
    <property type="entry name" value="HIS_KIN"/>
    <property type="match status" value="1"/>
</dbReference>
<dbReference type="Pfam" id="PF08447">
    <property type="entry name" value="PAS_3"/>
    <property type="match status" value="3"/>
</dbReference>
<dbReference type="InterPro" id="IPR013655">
    <property type="entry name" value="PAS_fold_3"/>
</dbReference>
<dbReference type="Pfam" id="PF02518">
    <property type="entry name" value="HATPase_c"/>
    <property type="match status" value="1"/>
</dbReference>
<dbReference type="NCBIfam" id="TIGR00229">
    <property type="entry name" value="sensory_box"/>
    <property type="match status" value="4"/>
</dbReference>
<dbReference type="InterPro" id="IPR003594">
    <property type="entry name" value="HATPase_dom"/>
</dbReference>
<dbReference type="SMART" id="SM00065">
    <property type="entry name" value="GAF"/>
    <property type="match status" value="1"/>
</dbReference>
<dbReference type="SUPFAM" id="SSF47384">
    <property type="entry name" value="Homodimeric domain of signal transducing histidine kinase"/>
    <property type="match status" value="1"/>
</dbReference>
<dbReference type="PANTHER" id="PTHR43304:SF1">
    <property type="entry name" value="PAC DOMAIN-CONTAINING PROTEIN"/>
    <property type="match status" value="1"/>
</dbReference>
<dbReference type="EC" id="2.7.13.3" evidence="2"/>
<dbReference type="CDD" id="cd00130">
    <property type="entry name" value="PAS"/>
    <property type="match status" value="4"/>
</dbReference>
<dbReference type="InterPro" id="IPR004358">
    <property type="entry name" value="Sig_transdc_His_kin-like_C"/>
</dbReference>
<accession>A0A2D0MZM0</accession>
<keyword evidence="3" id="KW-0597">Phosphoprotein</keyword>
<evidence type="ECO:0000256" key="5">
    <source>
        <dbReference type="ARBA" id="ARBA00022777"/>
    </source>
</evidence>
<dbReference type="SUPFAM" id="SSF55785">
    <property type="entry name" value="PYP-like sensor domain (PAS domain)"/>
    <property type="match status" value="4"/>
</dbReference>
<organism evidence="10 11">
    <name type="scientific">Flavilitoribacter nigricans (strain ATCC 23147 / DSM 23189 / NBRC 102662 / NCIMB 1420 / SS-2)</name>
    <name type="common">Lewinella nigricans</name>
    <dbReference type="NCBI Taxonomy" id="1122177"/>
    <lineage>
        <taxon>Bacteria</taxon>
        <taxon>Pseudomonadati</taxon>
        <taxon>Bacteroidota</taxon>
        <taxon>Saprospiria</taxon>
        <taxon>Saprospirales</taxon>
        <taxon>Lewinellaceae</taxon>
        <taxon>Flavilitoribacter</taxon>
    </lineage>
</organism>
<reference evidence="10 11" key="1">
    <citation type="submission" date="2017-10" db="EMBL/GenBank/DDBJ databases">
        <title>The draft genome sequence of Lewinella nigricans NBRC 102662.</title>
        <authorList>
            <person name="Wang K."/>
        </authorList>
    </citation>
    <scope>NUCLEOTIDE SEQUENCE [LARGE SCALE GENOMIC DNA]</scope>
    <source>
        <strain evidence="10 11">NBRC 102662</strain>
    </source>
</reference>
<keyword evidence="11" id="KW-1185">Reference proteome</keyword>
<feature type="domain" description="PAS" evidence="8">
    <location>
        <begin position="580"/>
        <end position="650"/>
    </location>
</feature>
<feature type="domain" description="PAC" evidence="9">
    <location>
        <begin position="402"/>
        <end position="454"/>
    </location>
</feature>
<dbReference type="InterPro" id="IPR003661">
    <property type="entry name" value="HisK_dim/P_dom"/>
</dbReference>
<dbReference type="InterPro" id="IPR000700">
    <property type="entry name" value="PAS-assoc_C"/>
</dbReference>
<protein>
    <recommendedName>
        <fullName evidence="2">histidine kinase</fullName>
        <ecNumber evidence="2">2.7.13.3</ecNumber>
    </recommendedName>
</protein>
<keyword evidence="5" id="KW-0418">Kinase</keyword>
<dbReference type="InterPro" id="IPR000014">
    <property type="entry name" value="PAS"/>
</dbReference>
<dbReference type="InterPro" id="IPR052162">
    <property type="entry name" value="Sensor_kinase/Photoreceptor"/>
</dbReference>
<dbReference type="InterPro" id="IPR029016">
    <property type="entry name" value="GAF-like_dom_sf"/>
</dbReference>
<dbReference type="SMART" id="SM00387">
    <property type="entry name" value="HATPase_c"/>
    <property type="match status" value="1"/>
</dbReference>
<dbReference type="FunFam" id="3.30.450.20:FF:000099">
    <property type="entry name" value="Sensory box sensor histidine kinase"/>
    <property type="match status" value="2"/>
</dbReference>
<dbReference type="PROSITE" id="PS50113">
    <property type="entry name" value="PAC"/>
    <property type="match status" value="4"/>
</dbReference>
<dbReference type="Pfam" id="PF01590">
    <property type="entry name" value="GAF"/>
    <property type="match status" value="1"/>
</dbReference>
<feature type="domain" description="PAC" evidence="9">
    <location>
        <begin position="527"/>
        <end position="579"/>
    </location>
</feature>
<dbReference type="InterPro" id="IPR035965">
    <property type="entry name" value="PAS-like_dom_sf"/>
</dbReference>
<evidence type="ECO:0000256" key="1">
    <source>
        <dbReference type="ARBA" id="ARBA00000085"/>
    </source>
</evidence>
<feature type="compositionally biased region" description="Polar residues" evidence="6">
    <location>
        <begin position="903"/>
        <end position="920"/>
    </location>
</feature>
<dbReference type="Gene3D" id="3.30.565.10">
    <property type="entry name" value="Histidine kinase-like ATPase, C-terminal domain"/>
    <property type="match status" value="1"/>
</dbReference>
<feature type="domain" description="PAC" evidence="9">
    <location>
        <begin position="653"/>
        <end position="705"/>
    </location>
</feature>
<keyword evidence="4" id="KW-0808">Transferase</keyword>
<dbReference type="SUPFAM" id="SSF55781">
    <property type="entry name" value="GAF domain-like"/>
    <property type="match status" value="1"/>
</dbReference>